<feature type="domain" description="Disease resistance protein At4g27190-like leucine-rich repeats" evidence="7">
    <location>
        <begin position="1311"/>
        <end position="1397"/>
    </location>
</feature>
<evidence type="ECO:0000313" key="9">
    <source>
        <dbReference type="Proteomes" id="UP000827889"/>
    </source>
</evidence>
<dbReference type="OrthoDB" id="122245at2759"/>
<dbReference type="GO" id="GO:0043531">
    <property type="term" value="F:ADP binding"/>
    <property type="evidence" value="ECO:0007669"/>
    <property type="project" value="InterPro"/>
</dbReference>
<dbReference type="PANTHER" id="PTHR33463:SF186">
    <property type="entry name" value="NB-ARC DOMAIN-CONTAINING PROTEIN"/>
    <property type="match status" value="1"/>
</dbReference>
<dbReference type="PROSITE" id="PS51450">
    <property type="entry name" value="LRR"/>
    <property type="match status" value="1"/>
</dbReference>
<dbReference type="Proteomes" id="UP000827889">
    <property type="component" value="Chromosome 5"/>
</dbReference>
<evidence type="ECO:0000259" key="8">
    <source>
        <dbReference type="Pfam" id="PF25013"/>
    </source>
</evidence>
<evidence type="ECO:0000313" key="10">
    <source>
        <dbReference type="RefSeq" id="XP_030525067.1"/>
    </source>
</evidence>
<dbReference type="Pfam" id="PF23247">
    <property type="entry name" value="LRR_RPS2"/>
    <property type="match status" value="2"/>
</dbReference>
<dbReference type="Pfam" id="PF25013">
    <property type="entry name" value="LRR_Zer-1"/>
    <property type="match status" value="1"/>
</dbReference>
<dbReference type="InterPro" id="IPR057135">
    <property type="entry name" value="At4g27190-like_LRR"/>
</dbReference>
<sequence>MANPTDSLEALKKEISAFLSDGNKKTVVLFGEAGVGKTWMAKETIKSVSLEGFSYRTIWVVPGYNYEFKSLVENIAVQLSVFSSNEEWEEDDNVEMEQQEQGVALESLKRRILEKLDLMKSAKLRQMKTAKNEEKKLGKPEPKATVKVDQNDAPMAGKDPYLLVVLDDIIYKDEKKILLDLSGLLHGHLLKVLITRRGSDTGIGNEGNGDTILTEDRRLYEIKFLSPIDSSKLLRNRVKEEVSRATAFERLSAAIGKSSSGHPGAIIVMAEAMNHVKDSELDNAVEEAASILESADIETLLQHVYKMLPSTLNRCCWHCRYLFLHHDSIHYNELITHWLLEGYFDHHDHIEKAYEEAHRTLMELKDRGFLREKDNSYVYMESDALGVTDHRRDGLSGSACVGMASVLNGQTCQTWAGLGMVIQTDGIIKTRCGKRTEMSTLLIDGARFCREVPETLFQSMHRLKVLVILNPMFKKLPSALSKLKELQALVLRGCHLLENVDEIHELTNLLVLEISGARFVEEICDNLFEQMKDLRSLNLSEVGIKWLPASVLNRSELRWLILRNCPNLRQLCDVNLLKTKESEVLSMAKLEVFDFSGSDSFRNILVKNLSSLPKLQILNLSKTGIGRLPYFRNLGELTRLLLSDCPSLTRLPTLEPLPKLEILDLSKTTALRDLQDDSLQTKIDLRILDLSGSAVNKIPHKMSSLSHLLLSGCVKLPTLPSTQGCEDLEELNLSDASMLEEFEDKSFEHLHSLRRLILSNAKIKALPSLSENSELRLLMVKNCKFLTKLSNLSKLQKLEVLDLSGCYELVVASNDSFWGMSHLKTINLSETKIESLPSNCFPISLRQLIMRNCTCLNDLPSLEALLDLEVLDLCGAISLSNINLEFLRHMSKLRILNLSEIKFEELPSLAHLTHLRELSLRGCSCKVSELDALKELELLDLSGTKVESLPTLGTFSKLRQLLLRDCADLEDWENLKSLTELEVLDLSGTKMKDFPYDVSNRTTLRKLNLQDMKHIKEIDWKKIKYIPEEFNLGGCGPLSSESSESPEWPSISLCGTKFLQLLEENPKLWDTCFQKFHFAVWLPKNEDGRIHDLGDGGLLMDINSQRRIPLGKEMGRYLEIHGSYCRSGLPEHVLEHADHISLIDDRSFSHLSELVKENLTSVKSCWLDCCMNIHSIVDGEEEARASGKLEFLYLCNLSSLRSVCDDKVQSEVFGGLKSLFIDCCPMLTEIFPLSQLPKKLENLQVKFCDEMKELFNPGVSTECNLQTLDLLELPKLVRIGVMMVSLRVLKVRWCPNLENLAEVLGQAENLEILHISYADGVKSICSQKVKPGSLKNLEQLKIESCPQLKEVCPSSNLPPNLKILEISSCQSLETIFRGRLAGPSLSSLRLCSLPSLSGTVFKVPGQRHVVRNCPNLQIDQSG</sequence>
<dbReference type="InterPro" id="IPR032675">
    <property type="entry name" value="LRR_dom_sf"/>
</dbReference>
<dbReference type="SMART" id="SM00369">
    <property type="entry name" value="LRR_TYP"/>
    <property type="match status" value="9"/>
</dbReference>
<evidence type="ECO:0000256" key="4">
    <source>
        <dbReference type="ARBA" id="ARBA00022821"/>
    </source>
</evidence>
<dbReference type="InterPro" id="IPR003591">
    <property type="entry name" value="Leu-rich_rpt_typical-subtyp"/>
</dbReference>
<proteinExistence type="inferred from homology"/>
<dbReference type="PRINTS" id="PR00364">
    <property type="entry name" value="DISEASERSIST"/>
</dbReference>
<dbReference type="GeneID" id="115737199"/>
<organism evidence="9 10">
    <name type="scientific">Rhodamnia argentea</name>
    <dbReference type="NCBI Taxonomy" id="178133"/>
    <lineage>
        <taxon>Eukaryota</taxon>
        <taxon>Viridiplantae</taxon>
        <taxon>Streptophyta</taxon>
        <taxon>Embryophyta</taxon>
        <taxon>Tracheophyta</taxon>
        <taxon>Spermatophyta</taxon>
        <taxon>Magnoliopsida</taxon>
        <taxon>eudicotyledons</taxon>
        <taxon>Gunneridae</taxon>
        <taxon>Pentapetalae</taxon>
        <taxon>rosids</taxon>
        <taxon>malvids</taxon>
        <taxon>Myrtales</taxon>
        <taxon>Myrtaceae</taxon>
        <taxon>Myrtoideae</taxon>
        <taxon>Myrteae</taxon>
        <taxon>Australasian group</taxon>
        <taxon>Rhodamnia</taxon>
    </lineage>
</organism>
<evidence type="ECO:0000256" key="1">
    <source>
        <dbReference type="ARBA" id="ARBA00008894"/>
    </source>
</evidence>
<evidence type="ECO:0000256" key="3">
    <source>
        <dbReference type="ARBA" id="ARBA00022737"/>
    </source>
</evidence>
<dbReference type="InterPro" id="IPR056845">
    <property type="entry name" value="LRR_Zer-1"/>
</dbReference>
<dbReference type="Gene3D" id="3.40.50.300">
    <property type="entry name" value="P-loop containing nucleotide triphosphate hydrolases"/>
    <property type="match status" value="1"/>
</dbReference>
<feature type="domain" description="Zer-1-like leucine-rich repeats region" evidence="8">
    <location>
        <begin position="930"/>
        <end position="1016"/>
    </location>
</feature>
<gene>
    <name evidence="10" type="primary">LOC115737199</name>
</gene>
<name>A0A8B8NRC2_9MYRT</name>
<keyword evidence="2" id="KW-0433">Leucine-rich repeat</keyword>
<accession>A0A8B8NRC2</accession>
<feature type="coiled-coil region" evidence="5">
    <location>
        <begin position="105"/>
        <end position="133"/>
    </location>
</feature>
<evidence type="ECO:0000259" key="6">
    <source>
        <dbReference type="Pfam" id="PF00931"/>
    </source>
</evidence>
<dbReference type="PANTHER" id="PTHR33463">
    <property type="entry name" value="NB-ARC DOMAIN-CONTAINING PROTEIN-RELATED"/>
    <property type="match status" value="1"/>
</dbReference>
<dbReference type="Pfam" id="PF00931">
    <property type="entry name" value="NB-ARC"/>
    <property type="match status" value="1"/>
</dbReference>
<dbReference type="InterPro" id="IPR050905">
    <property type="entry name" value="Plant_NBS-LRR"/>
</dbReference>
<dbReference type="InterPro" id="IPR002182">
    <property type="entry name" value="NB-ARC"/>
</dbReference>
<dbReference type="InterPro" id="IPR027417">
    <property type="entry name" value="P-loop_NTPase"/>
</dbReference>
<evidence type="ECO:0000259" key="7">
    <source>
        <dbReference type="Pfam" id="PF23247"/>
    </source>
</evidence>
<feature type="domain" description="Disease resistance protein At4g27190-like leucine-rich repeats" evidence="7">
    <location>
        <begin position="1146"/>
        <end position="1249"/>
    </location>
</feature>
<keyword evidence="4" id="KW-0611">Plant defense</keyword>
<dbReference type="RefSeq" id="XP_030525067.1">
    <property type="nucleotide sequence ID" value="XM_030669207.2"/>
</dbReference>
<evidence type="ECO:0000256" key="2">
    <source>
        <dbReference type="ARBA" id="ARBA00022614"/>
    </source>
</evidence>
<dbReference type="InterPro" id="IPR001611">
    <property type="entry name" value="Leu-rich_rpt"/>
</dbReference>
<protein>
    <submittedName>
        <fullName evidence="10">Probable disease resistance protein At5g45510 isoform X1</fullName>
    </submittedName>
</protein>
<feature type="domain" description="NB-ARC" evidence="6">
    <location>
        <begin position="10"/>
        <end position="99"/>
    </location>
</feature>
<dbReference type="KEGG" id="rarg:115737199"/>
<evidence type="ECO:0000256" key="5">
    <source>
        <dbReference type="SAM" id="Coils"/>
    </source>
</evidence>
<keyword evidence="5" id="KW-0175">Coiled coil</keyword>
<dbReference type="SUPFAM" id="SSF52058">
    <property type="entry name" value="L domain-like"/>
    <property type="match status" value="3"/>
</dbReference>
<dbReference type="Gene3D" id="3.80.10.10">
    <property type="entry name" value="Ribonuclease Inhibitor"/>
    <property type="match status" value="5"/>
</dbReference>
<keyword evidence="9" id="KW-1185">Reference proteome</keyword>
<keyword evidence="3" id="KW-0677">Repeat</keyword>
<comment type="similarity">
    <text evidence="1">Belongs to the disease resistance NB-LRR family.</text>
</comment>
<dbReference type="SUPFAM" id="SSF52540">
    <property type="entry name" value="P-loop containing nucleoside triphosphate hydrolases"/>
    <property type="match status" value="1"/>
</dbReference>
<reference evidence="10" key="1">
    <citation type="submission" date="2025-08" db="UniProtKB">
        <authorList>
            <consortium name="RefSeq"/>
        </authorList>
    </citation>
    <scope>IDENTIFICATION</scope>
    <source>
        <tissue evidence="10">Leaf</tissue>
    </source>
</reference>